<sequence length="257" mass="27900">MKTLSPQVNTLTPPVIARVNFANHDSHFRSYGLRAGGKQALFSPYIGVDHYWMGAPTFPPHKHSGMSAVSYLLSDSETGMLNRDSIGTQNLILPGGLHWTTAGKGIVHEEVPAEQGKTVHGLQIFIALSPKKRDIDPFPLMLEPQDIPVIERPGVTIRIPLGSFGGKRSPINPPTEVTLLDISIQANSEMTLAIPAGHFLFAMPISGITEIDGQNYSIDDLKLPVYPPHDSPRNIALRAPEGSSDVVIFTAHPLPLN</sequence>
<proteinExistence type="inferred from homology"/>
<dbReference type="SUPFAM" id="SSF51182">
    <property type="entry name" value="RmlC-like cupins"/>
    <property type="match status" value="1"/>
</dbReference>
<dbReference type="InterPro" id="IPR014710">
    <property type="entry name" value="RmlC-like_jellyroll"/>
</dbReference>
<keyword evidence="5" id="KW-1185">Reference proteome</keyword>
<dbReference type="RefSeq" id="WP_400398294.1">
    <property type="nucleotide sequence ID" value="NZ_JBIXLL010000015.1"/>
</dbReference>
<evidence type="ECO:0000256" key="1">
    <source>
        <dbReference type="ARBA" id="ARBA00008416"/>
    </source>
</evidence>
<comment type="caution">
    <text evidence="4">The sequence shown here is derived from an EMBL/GenBank/DDBJ whole genome shotgun (WGS) entry which is preliminary data.</text>
</comment>
<evidence type="ECO:0000313" key="4">
    <source>
        <dbReference type="EMBL" id="MFJ5431597.1"/>
    </source>
</evidence>
<gene>
    <name evidence="4" type="ORF">ACIPUP_20895</name>
</gene>
<dbReference type="PANTHER" id="PTHR13903">
    <property type="entry name" value="PIRIN-RELATED"/>
    <property type="match status" value="1"/>
</dbReference>
<evidence type="ECO:0000313" key="5">
    <source>
        <dbReference type="Proteomes" id="UP001617689"/>
    </source>
</evidence>
<dbReference type="InterPro" id="IPR011051">
    <property type="entry name" value="RmlC_Cupin_sf"/>
</dbReference>
<evidence type="ECO:0000259" key="3">
    <source>
        <dbReference type="Pfam" id="PF02678"/>
    </source>
</evidence>
<evidence type="ECO:0000256" key="2">
    <source>
        <dbReference type="RuleBase" id="RU003457"/>
    </source>
</evidence>
<dbReference type="Pfam" id="PF02678">
    <property type="entry name" value="Pirin"/>
    <property type="match status" value="1"/>
</dbReference>
<dbReference type="InterPro" id="IPR003829">
    <property type="entry name" value="Pirin_N_dom"/>
</dbReference>
<organism evidence="4 5">
    <name type="scientific">Pectobacterium actinidiae</name>
    <dbReference type="NCBI Taxonomy" id="1507808"/>
    <lineage>
        <taxon>Bacteria</taxon>
        <taxon>Pseudomonadati</taxon>
        <taxon>Pseudomonadota</taxon>
        <taxon>Gammaproteobacteria</taxon>
        <taxon>Enterobacterales</taxon>
        <taxon>Pectobacteriaceae</taxon>
        <taxon>Pectobacterium</taxon>
    </lineage>
</organism>
<dbReference type="PANTHER" id="PTHR13903:SF8">
    <property type="entry name" value="PIRIN"/>
    <property type="match status" value="1"/>
</dbReference>
<accession>A0ABW8GG40</accession>
<dbReference type="Proteomes" id="UP001617689">
    <property type="component" value="Unassembled WGS sequence"/>
</dbReference>
<dbReference type="Gene3D" id="2.60.120.10">
    <property type="entry name" value="Jelly Rolls"/>
    <property type="match status" value="1"/>
</dbReference>
<name>A0ABW8GG40_9GAMM</name>
<dbReference type="InterPro" id="IPR012093">
    <property type="entry name" value="Pirin"/>
</dbReference>
<reference evidence="4 5" key="1">
    <citation type="submission" date="2024-10" db="EMBL/GenBank/DDBJ databases">
        <authorList>
            <person name="Lu C.-H."/>
        </authorList>
    </citation>
    <scope>NUCLEOTIDE SEQUENCE [LARGE SCALE GENOMIC DNA]</scope>
    <source>
        <strain evidence="4 5">22ZTDG03-2</strain>
    </source>
</reference>
<dbReference type="EMBL" id="JBIXLL010000015">
    <property type="protein sequence ID" value="MFJ5431597.1"/>
    <property type="molecule type" value="Genomic_DNA"/>
</dbReference>
<protein>
    <submittedName>
        <fullName evidence="4">Pirin family protein</fullName>
    </submittedName>
</protein>
<comment type="similarity">
    <text evidence="1 2">Belongs to the pirin family.</text>
</comment>
<feature type="domain" description="Pirin N-terminal" evidence="3">
    <location>
        <begin position="47"/>
        <end position="126"/>
    </location>
</feature>